<gene>
    <name evidence="3" type="ORF">N47_G32870</name>
</gene>
<evidence type="ECO:0000313" key="3">
    <source>
        <dbReference type="EMBL" id="CBX27963.1"/>
    </source>
</evidence>
<reference evidence="3" key="1">
    <citation type="journal article" date="2011" name="Environ. Microbiol.">
        <title>Genomic insights into the metabolic potential of the polycyclic aromatic hydrocarbon degrading sulfate-reducing Deltaproteobacterium N47.</title>
        <authorList>
            <person name="Bergmann F."/>
            <person name="Selesi D."/>
            <person name="Weinmaier T."/>
            <person name="Tischler P."/>
            <person name="Rattei T."/>
            <person name="Meckenstock R.U."/>
        </authorList>
    </citation>
    <scope>NUCLEOTIDE SEQUENCE</scope>
</reference>
<feature type="coiled-coil region" evidence="1">
    <location>
        <begin position="57"/>
        <end position="84"/>
    </location>
</feature>
<proteinExistence type="predicted"/>
<feature type="domain" description="Rho termination factor-like N-terminal" evidence="2">
    <location>
        <begin position="12"/>
        <end position="55"/>
    </location>
</feature>
<dbReference type="InterPro" id="IPR011112">
    <property type="entry name" value="Rho-like_N"/>
</dbReference>
<sequence length="106" mass="11828">MGSKKKAVKEKPLDKMTAKELRELAINTPGVTGAHGMNKDELISTIKEARGIVEAPSEKSNATVRELKAKIKEIKAKHEVAIGDENPKMARIYHDRIIKLKKKTRV</sequence>
<protein>
    <recommendedName>
        <fullName evidence="2">Rho termination factor-like N-terminal domain-containing protein</fullName>
    </recommendedName>
</protein>
<keyword evidence="1" id="KW-0175">Coiled coil</keyword>
<accession>E1YBL9</accession>
<evidence type="ECO:0000259" key="2">
    <source>
        <dbReference type="SMART" id="SM00959"/>
    </source>
</evidence>
<name>E1YBL9_9BACT</name>
<dbReference type="EMBL" id="FR695868">
    <property type="protein sequence ID" value="CBX27963.1"/>
    <property type="molecule type" value="Genomic_DNA"/>
</dbReference>
<dbReference type="SMART" id="SM00959">
    <property type="entry name" value="Rho_N"/>
    <property type="match status" value="1"/>
</dbReference>
<organism evidence="3">
    <name type="scientific">uncultured Desulfobacterium sp</name>
    <dbReference type="NCBI Taxonomy" id="201089"/>
    <lineage>
        <taxon>Bacteria</taxon>
        <taxon>Pseudomonadati</taxon>
        <taxon>Thermodesulfobacteriota</taxon>
        <taxon>Desulfobacteria</taxon>
        <taxon>Desulfobacterales</taxon>
        <taxon>Desulfobacteriaceae</taxon>
        <taxon>Desulfobacterium</taxon>
        <taxon>environmental samples</taxon>
    </lineage>
</organism>
<dbReference type="GO" id="GO:0006353">
    <property type="term" value="P:DNA-templated transcription termination"/>
    <property type="evidence" value="ECO:0007669"/>
    <property type="project" value="InterPro"/>
</dbReference>
<evidence type="ECO:0000256" key="1">
    <source>
        <dbReference type="SAM" id="Coils"/>
    </source>
</evidence>
<dbReference type="AlphaFoldDB" id="E1YBL9"/>